<protein>
    <submittedName>
        <fullName evidence="1">Uncharacterized protein</fullName>
    </submittedName>
</protein>
<keyword evidence="2" id="KW-1185">Reference proteome</keyword>
<sequence>MDWPARSPDQLIEHVWDALGGQLQSATPSRTLQEMKNKQAWERVGPIATGYDKLPYFKEVTLQGLSLRGDHTPINTFLFILLQPLFHNQTTTSVTHDHACVLGKLLNGYLFCIVSMYVHIKFH</sequence>
<evidence type="ECO:0000313" key="2">
    <source>
        <dbReference type="Proteomes" id="UP000499080"/>
    </source>
</evidence>
<comment type="caution">
    <text evidence="1">The sequence shown here is derived from an EMBL/GenBank/DDBJ whole genome shotgun (WGS) entry which is preliminary data.</text>
</comment>
<dbReference type="AlphaFoldDB" id="A0A4Y2VQ60"/>
<accession>A0A4Y2VQ60</accession>
<evidence type="ECO:0000313" key="1">
    <source>
        <dbReference type="EMBL" id="GBO26771.1"/>
    </source>
</evidence>
<name>A0A4Y2VQ60_ARAVE</name>
<dbReference type="EMBL" id="BGPR01049773">
    <property type="protein sequence ID" value="GBO26771.1"/>
    <property type="molecule type" value="Genomic_DNA"/>
</dbReference>
<proteinExistence type="predicted"/>
<dbReference type="Proteomes" id="UP000499080">
    <property type="component" value="Unassembled WGS sequence"/>
</dbReference>
<organism evidence="1 2">
    <name type="scientific">Araneus ventricosus</name>
    <name type="common">Orbweaver spider</name>
    <name type="synonym">Epeira ventricosa</name>
    <dbReference type="NCBI Taxonomy" id="182803"/>
    <lineage>
        <taxon>Eukaryota</taxon>
        <taxon>Metazoa</taxon>
        <taxon>Ecdysozoa</taxon>
        <taxon>Arthropoda</taxon>
        <taxon>Chelicerata</taxon>
        <taxon>Arachnida</taxon>
        <taxon>Araneae</taxon>
        <taxon>Araneomorphae</taxon>
        <taxon>Entelegynae</taxon>
        <taxon>Araneoidea</taxon>
        <taxon>Araneidae</taxon>
        <taxon>Araneus</taxon>
    </lineage>
</organism>
<reference evidence="1 2" key="1">
    <citation type="journal article" date="2019" name="Sci. Rep.">
        <title>Orb-weaving spider Araneus ventricosus genome elucidates the spidroin gene catalogue.</title>
        <authorList>
            <person name="Kono N."/>
            <person name="Nakamura H."/>
            <person name="Ohtoshi R."/>
            <person name="Moran D.A.P."/>
            <person name="Shinohara A."/>
            <person name="Yoshida Y."/>
            <person name="Fujiwara M."/>
            <person name="Mori M."/>
            <person name="Tomita M."/>
            <person name="Arakawa K."/>
        </authorList>
    </citation>
    <scope>NUCLEOTIDE SEQUENCE [LARGE SCALE GENOMIC DNA]</scope>
</reference>
<gene>
    <name evidence="1" type="ORF">AVEN_248978_1</name>
</gene>